<evidence type="ECO:0000313" key="1">
    <source>
        <dbReference type="EMBL" id="JAD27221.1"/>
    </source>
</evidence>
<organism evidence="1">
    <name type="scientific">Arundo donax</name>
    <name type="common">Giant reed</name>
    <name type="synonym">Donax arundinaceus</name>
    <dbReference type="NCBI Taxonomy" id="35708"/>
    <lineage>
        <taxon>Eukaryota</taxon>
        <taxon>Viridiplantae</taxon>
        <taxon>Streptophyta</taxon>
        <taxon>Embryophyta</taxon>
        <taxon>Tracheophyta</taxon>
        <taxon>Spermatophyta</taxon>
        <taxon>Magnoliopsida</taxon>
        <taxon>Liliopsida</taxon>
        <taxon>Poales</taxon>
        <taxon>Poaceae</taxon>
        <taxon>PACMAD clade</taxon>
        <taxon>Arundinoideae</taxon>
        <taxon>Arundineae</taxon>
        <taxon>Arundo</taxon>
    </lineage>
</organism>
<protein>
    <submittedName>
        <fullName evidence="1">Uncharacterized protein</fullName>
    </submittedName>
</protein>
<proteinExistence type="predicted"/>
<sequence>MGARKKIARFEPPVSVILRTRQMMKHSTVETLPIAGIQAASAANLLMVNVGAVRALRCWSSLALGGKAELRLDGPCVTPLSAAFSCSSKASSNLISNAIIMKIAA</sequence>
<reference evidence="1" key="2">
    <citation type="journal article" date="2015" name="Data Brief">
        <title>Shoot transcriptome of the giant reed, Arundo donax.</title>
        <authorList>
            <person name="Barrero R.A."/>
            <person name="Guerrero F.D."/>
            <person name="Moolhuijzen P."/>
            <person name="Goolsby J.A."/>
            <person name="Tidwell J."/>
            <person name="Bellgard S.E."/>
            <person name="Bellgard M.I."/>
        </authorList>
    </citation>
    <scope>NUCLEOTIDE SEQUENCE</scope>
    <source>
        <tissue evidence="1">Shoot tissue taken approximately 20 cm above the soil surface</tissue>
    </source>
</reference>
<dbReference type="AlphaFoldDB" id="A0A0A8YL58"/>
<reference evidence="1" key="1">
    <citation type="submission" date="2014-09" db="EMBL/GenBank/DDBJ databases">
        <authorList>
            <person name="Magalhaes I.L.F."/>
            <person name="Oliveira U."/>
            <person name="Santos F.R."/>
            <person name="Vidigal T.H.D.A."/>
            <person name="Brescovit A.D."/>
            <person name="Santos A.J."/>
        </authorList>
    </citation>
    <scope>NUCLEOTIDE SEQUENCE</scope>
    <source>
        <tissue evidence="1">Shoot tissue taken approximately 20 cm above the soil surface</tissue>
    </source>
</reference>
<dbReference type="EMBL" id="GBRH01270674">
    <property type="protein sequence ID" value="JAD27221.1"/>
    <property type="molecule type" value="Transcribed_RNA"/>
</dbReference>
<accession>A0A0A8YL58</accession>
<name>A0A0A8YL58_ARUDO</name>